<evidence type="ECO:0000313" key="8">
    <source>
        <dbReference type="Proteomes" id="UP000504610"/>
    </source>
</evidence>
<dbReference type="InterPro" id="IPR046965">
    <property type="entry name" value="Cyclin_A/B-like"/>
</dbReference>
<dbReference type="SMART" id="SM01332">
    <property type="entry name" value="Cyclin_C"/>
    <property type="match status" value="1"/>
</dbReference>
<dbReference type="SMART" id="SM00385">
    <property type="entry name" value="CYCLIN"/>
    <property type="match status" value="2"/>
</dbReference>
<dbReference type="CDD" id="cd20506">
    <property type="entry name" value="CYCLIN_AtCycA-like_rpt2"/>
    <property type="match status" value="1"/>
</dbReference>
<evidence type="ECO:0000313" key="9">
    <source>
        <dbReference type="RefSeq" id="XP_018474758.2"/>
    </source>
</evidence>
<dbReference type="RefSeq" id="XP_018474758.2">
    <property type="nucleotide sequence ID" value="XM_018619256.2"/>
</dbReference>
<dbReference type="Pfam" id="PF00134">
    <property type="entry name" value="Cyclin_N"/>
    <property type="match status" value="1"/>
</dbReference>
<feature type="domain" description="Cyclin C-terminal" evidence="7">
    <location>
        <begin position="248"/>
        <end position="372"/>
    </location>
</feature>
<dbReference type="FunFam" id="1.10.472.10:FF:000167">
    <property type="entry name" value="Mitotic cyclin 6"/>
    <property type="match status" value="1"/>
</dbReference>
<dbReference type="GeneID" id="108846049"/>
<dbReference type="InterPro" id="IPR004367">
    <property type="entry name" value="Cyclin_C-dom"/>
</dbReference>
<feature type="domain" description="Cyclin-like" evidence="6">
    <location>
        <begin position="252"/>
        <end position="341"/>
    </location>
</feature>
<dbReference type="Proteomes" id="UP000504610">
    <property type="component" value="Chromosome 3"/>
</dbReference>
<dbReference type="Pfam" id="PF02984">
    <property type="entry name" value="Cyclin_C"/>
    <property type="match status" value="1"/>
</dbReference>
<dbReference type="InterPro" id="IPR013763">
    <property type="entry name" value="Cyclin-like_dom"/>
</dbReference>
<evidence type="ECO:0000256" key="2">
    <source>
        <dbReference type="ARBA" id="ARBA00022618"/>
    </source>
</evidence>
<dbReference type="Gene3D" id="1.10.472.10">
    <property type="entry name" value="Cyclin-like"/>
    <property type="match status" value="2"/>
</dbReference>
<dbReference type="SUPFAM" id="SSF47954">
    <property type="entry name" value="Cyclin-like"/>
    <property type="match status" value="2"/>
</dbReference>
<dbReference type="InterPro" id="IPR006671">
    <property type="entry name" value="Cyclin_N"/>
</dbReference>
<dbReference type="CDD" id="cd20562">
    <property type="entry name" value="CYCLIN_AtCycA_like_rpt1"/>
    <property type="match status" value="1"/>
</dbReference>
<keyword evidence="3 5" id="KW-0195">Cyclin</keyword>
<dbReference type="KEGG" id="rsz:108846049"/>
<feature type="domain" description="Cyclin-like" evidence="6">
    <location>
        <begin position="155"/>
        <end position="239"/>
    </location>
</feature>
<evidence type="ECO:0000256" key="4">
    <source>
        <dbReference type="ARBA" id="ARBA00023306"/>
    </source>
</evidence>
<keyword evidence="8" id="KW-1185">Reference proteome</keyword>
<reference evidence="9" key="2">
    <citation type="submission" date="2025-08" db="UniProtKB">
        <authorList>
            <consortium name="RefSeq"/>
        </authorList>
    </citation>
    <scope>IDENTIFICATION</scope>
    <source>
        <tissue evidence="9">Leaf</tissue>
    </source>
</reference>
<dbReference type="GO" id="GO:0051301">
    <property type="term" value="P:cell division"/>
    <property type="evidence" value="ECO:0007669"/>
    <property type="project" value="UniProtKB-KW"/>
</dbReference>
<protein>
    <submittedName>
        <fullName evidence="9">Cyclin-A2-4</fullName>
    </submittedName>
</protein>
<evidence type="ECO:0000259" key="6">
    <source>
        <dbReference type="SMART" id="SM00385"/>
    </source>
</evidence>
<sequence length="379" mass="43318">MSKENDVSGNTIPLHDRPLTRAYTKLITSSEVAATTQSLGHVVRANTKRAALDEKNANAPKKRAVLKDITNENPPKLENIKQIEKVTCSAVSTVASTLKVIDIDSDHEDPLLCSLYAPEIYHNMRVAELQRRPFPDYMKRTQRDVTQTMRGILVDWLVEVSEEYKLVPDTLYLTVYLIDWFLHGNYIEKERLQLLGVTCMLIASKYEEIFAPGIEEFCFITDSTYTKDQVLEMESQVLKHFSFQIYTPTSKTFLRRFLRAALASDLQKPSVEMEFLANYLMELTLLDYEFLKFLPSVIAASAVFLAKWTLNQSSHPWNPTLEHYTTFKASDLKASVHALQDLQLNTKGCSLTSIRVKYKQEKFKSVAVLSSPELPDKLF</sequence>
<organism evidence="8 9">
    <name type="scientific">Raphanus sativus</name>
    <name type="common">Radish</name>
    <name type="synonym">Raphanus raphanistrum var. sativus</name>
    <dbReference type="NCBI Taxonomy" id="3726"/>
    <lineage>
        <taxon>Eukaryota</taxon>
        <taxon>Viridiplantae</taxon>
        <taxon>Streptophyta</taxon>
        <taxon>Embryophyta</taxon>
        <taxon>Tracheophyta</taxon>
        <taxon>Spermatophyta</taxon>
        <taxon>Magnoliopsida</taxon>
        <taxon>eudicotyledons</taxon>
        <taxon>Gunneridae</taxon>
        <taxon>Pentapetalae</taxon>
        <taxon>rosids</taxon>
        <taxon>malvids</taxon>
        <taxon>Brassicales</taxon>
        <taxon>Brassicaceae</taxon>
        <taxon>Brassiceae</taxon>
        <taxon>Raphanus</taxon>
    </lineage>
</organism>
<dbReference type="InterPro" id="IPR036915">
    <property type="entry name" value="Cyclin-like_sf"/>
</dbReference>
<dbReference type="AlphaFoldDB" id="A0A6J0MS82"/>
<keyword evidence="4" id="KW-0131">Cell cycle</keyword>
<proteinExistence type="inferred from homology"/>
<evidence type="ECO:0000259" key="7">
    <source>
        <dbReference type="SMART" id="SM01332"/>
    </source>
</evidence>
<dbReference type="OrthoDB" id="5590282at2759"/>
<dbReference type="GO" id="GO:0044772">
    <property type="term" value="P:mitotic cell cycle phase transition"/>
    <property type="evidence" value="ECO:0007669"/>
    <property type="project" value="InterPro"/>
</dbReference>
<dbReference type="PIRSF" id="PIRSF001771">
    <property type="entry name" value="Cyclin_A_B_D_E"/>
    <property type="match status" value="1"/>
</dbReference>
<evidence type="ECO:0000256" key="3">
    <source>
        <dbReference type="ARBA" id="ARBA00023127"/>
    </source>
</evidence>
<gene>
    <name evidence="9" type="primary">LOC108846049</name>
</gene>
<keyword evidence="2" id="KW-0132">Cell division</keyword>
<accession>A0A6J0MS82</accession>
<dbReference type="GO" id="GO:0016538">
    <property type="term" value="F:cyclin-dependent protein serine/threonine kinase regulator activity"/>
    <property type="evidence" value="ECO:0007669"/>
    <property type="project" value="InterPro"/>
</dbReference>
<comment type="similarity">
    <text evidence="1">Belongs to the cyclin family. Cyclin AB subfamily.</text>
</comment>
<evidence type="ECO:0000256" key="1">
    <source>
        <dbReference type="ARBA" id="ARBA00006955"/>
    </source>
</evidence>
<dbReference type="PANTHER" id="PTHR10177">
    <property type="entry name" value="CYCLINS"/>
    <property type="match status" value="1"/>
</dbReference>
<evidence type="ECO:0000256" key="5">
    <source>
        <dbReference type="RuleBase" id="RU000383"/>
    </source>
</evidence>
<name>A0A6J0MS82_RAPSA</name>
<reference evidence="8" key="1">
    <citation type="journal article" date="2019" name="Database">
        <title>The radish genome database (RadishGD): an integrated information resource for radish genomics.</title>
        <authorList>
            <person name="Yu H.J."/>
            <person name="Baek S."/>
            <person name="Lee Y.J."/>
            <person name="Cho A."/>
            <person name="Mun J.H."/>
        </authorList>
    </citation>
    <scope>NUCLEOTIDE SEQUENCE [LARGE SCALE GENOMIC DNA]</scope>
    <source>
        <strain evidence="8">cv. WK10039</strain>
    </source>
</reference>
<dbReference type="FunFam" id="1.10.472.10:FF:000013">
    <property type="entry name" value="Cyclin A1"/>
    <property type="match status" value="1"/>
</dbReference>
<dbReference type="InterPro" id="IPR039361">
    <property type="entry name" value="Cyclin"/>
</dbReference>